<dbReference type="Proteomes" id="UP000593765">
    <property type="component" value="Chromosome"/>
</dbReference>
<keyword evidence="2" id="KW-1133">Transmembrane helix</keyword>
<sequence length="132" mass="13893">MPESHDEPDPPAPAVASTSDAEPSASPLVPAVPFLNYSSRPPPPLQDTAMMDFGHAIGAMVLYFAMVGAMKVASMRWRWDVGGICGTWVAILILNFGLAGWMYGAYGWRGVMVGTFIAAVISLVAAPLVLAG</sequence>
<dbReference type="KEGG" id="hbs:IPV69_05290"/>
<feature type="transmembrane region" description="Helical" evidence="2">
    <location>
        <begin position="85"/>
        <end position="104"/>
    </location>
</feature>
<name>A0A7M2WZI0_9BACT</name>
<dbReference type="EMBL" id="CP063458">
    <property type="protein sequence ID" value="QOV90774.1"/>
    <property type="molecule type" value="Genomic_DNA"/>
</dbReference>
<gene>
    <name evidence="3" type="ORF">IPV69_05290</name>
</gene>
<keyword evidence="4" id="KW-1185">Reference proteome</keyword>
<keyword evidence="2" id="KW-0812">Transmembrane</keyword>
<dbReference type="RefSeq" id="WP_206293876.1">
    <property type="nucleotide sequence ID" value="NZ_CP063458.1"/>
</dbReference>
<evidence type="ECO:0000256" key="2">
    <source>
        <dbReference type="SAM" id="Phobius"/>
    </source>
</evidence>
<reference evidence="3 4" key="1">
    <citation type="submission" date="2020-10" db="EMBL/GenBank/DDBJ databases">
        <title>Wide distribution of Phycisphaera-like planctomycetes from WD2101 soil group in peatlands and genome analysis of the first cultivated representative.</title>
        <authorList>
            <person name="Dedysh S.N."/>
            <person name="Beletsky A.V."/>
            <person name="Ivanova A."/>
            <person name="Kulichevskaya I.S."/>
            <person name="Suzina N.E."/>
            <person name="Philippov D.A."/>
            <person name="Rakitin A.L."/>
            <person name="Mardanov A.V."/>
            <person name="Ravin N.V."/>
        </authorList>
    </citation>
    <scope>NUCLEOTIDE SEQUENCE [LARGE SCALE GENOMIC DNA]</scope>
    <source>
        <strain evidence="3 4">M1803</strain>
    </source>
</reference>
<feature type="transmembrane region" description="Helical" evidence="2">
    <location>
        <begin position="110"/>
        <end position="131"/>
    </location>
</feature>
<protein>
    <submittedName>
        <fullName evidence="3">Uncharacterized protein</fullName>
    </submittedName>
</protein>
<evidence type="ECO:0000313" key="4">
    <source>
        <dbReference type="Proteomes" id="UP000593765"/>
    </source>
</evidence>
<feature type="region of interest" description="Disordered" evidence="1">
    <location>
        <begin position="1"/>
        <end position="27"/>
    </location>
</feature>
<keyword evidence="2" id="KW-0472">Membrane</keyword>
<evidence type="ECO:0000256" key="1">
    <source>
        <dbReference type="SAM" id="MobiDB-lite"/>
    </source>
</evidence>
<dbReference type="AlphaFoldDB" id="A0A7M2WZI0"/>
<evidence type="ECO:0000313" key="3">
    <source>
        <dbReference type="EMBL" id="QOV90774.1"/>
    </source>
</evidence>
<proteinExistence type="predicted"/>
<feature type="transmembrane region" description="Helical" evidence="2">
    <location>
        <begin position="53"/>
        <end position="73"/>
    </location>
</feature>
<organism evidence="3 4">
    <name type="scientific">Humisphaera borealis</name>
    <dbReference type="NCBI Taxonomy" id="2807512"/>
    <lineage>
        <taxon>Bacteria</taxon>
        <taxon>Pseudomonadati</taxon>
        <taxon>Planctomycetota</taxon>
        <taxon>Phycisphaerae</taxon>
        <taxon>Tepidisphaerales</taxon>
        <taxon>Tepidisphaeraceae</taxon>
        <taxon>Humisphaera</taxon>
    </lineage>
</organism>
<accession>A0A7M2WZI0</accession>